<protein>
    <submittedName>
        <fullName evidence="4">SRPBCC family protein</fullName>
    </submittedName>
</protein>
<dbReference type="Gene3D" id="3.30.530.20">
    <property type="match status" value="1"/>
</dbReference>
<dbReference type="Pfam" id="PF03364">
    <property type="entry name" value="Polyketide_cyc"/>
    <property type="match status" value="1"/>
</dbReference>
<evidence type="ECO:0000313" key="4">
    <source>
        <dbReference type="EMBL" id="MFD2162538.1"/>
    </source>
</evidence>
<dbReference type="Pfam" id="PF11127">
    <property type="entry name" value="YgaP-like_TM"/>
    <property type="match status" value="1"/>
</dbReference>
<accession>A0ABW4ZKC8</accession>
<name>A0ABW4ZKC8_9SPHI</name>
<dbReference type="SUPFAM" id="SSF55961">
    <property type="entry name" value="Bet v1-like"/>
    <property type="match status" value="1"/>
</dbReference>
<dbReference type="PANTHER" id="PTHR33824:SF7">
    <property type="entry name" value="POLYKETIDE CYCLASE_DEHYDRASE AND LIPID TRANSPORT SUPERFAMILY PROTEIN"/>
    <property type="match status" value="1"/>
</dbReference>
<dbReference type="InterPro" id="IPR021309">
    <property type="entry name" value="YgaP-like_TM"/>
</dbReference>
<comment type="similarity">
    <text evidence="1">Belongs to the ribosome association toxin RatA family.</text>
</comment>
<evidence type="ECO:0000259" key="2">
    <source>
        <dbReference type="Pfam" id="PF03364"/>
    </source>
</evidence>
<feature type="domain" description="Coenzyme Q-binding protein COQ10 START" evidence="2">
    <location>
        <begin position="106"/>
        <end position="213"/>
    </location>
</feature>
<sequence length="248" mass="27787">MAIIYPDMYNHPEKYNTGNTDTHFNLKNGIVNINHPERVLSVIGGALLMYSGLKTSINDPLDGIAKLAVGGAILLRGTSGFCPIYKAMGLDSSRPEVINIKQRFTVNKSREEVYQFWRRLENLPLFMRHIESVKETDTIHSHWKAKFSKNTPAISWDAEIVKEIENHFIGWHSVKGSALDHGGKVEFNDAAGGGTELEVVFSYQSPIGGLGTGLAKQFGPALEEIIREDILHFKHFIETKEVPEEVRL</sequence>
<dbReference type="RefSeq" id="WP_255903417.1">
    <property type="nucleotide sequence ID" value="NZ_JAFMZO010000003.1"/>
</dbReference>
<dbReference type="InterPro" id="IPR023393">
    <property type="entry name" value="START-like_dom_sf"/>
</dbReference>
<dbReference type="Proteomes" id="UP001597387">
    <property type="component" value="Unassembled WGS sequence"/>
</dbReference>
<dbReference type="InterPro" id="IPR047137">
    <property type="entry name" value="ORF3"/>
</dbReference>
<evidence type="ECO:0000259" key="3">
    <source>
        <dbReference type="Pfam" id="PF11127"/>
    </source>
</evidence>
<evidence type="ECO:0000313" key="5">
    <source>
        <dbReference type="Proteomes" id="UP001597387"/>
    </source>
</evidence>
<organism evidence="4 5">
    <name type="scientific">Paradesertivirga mongoliensis</name>
    <dbReference type="NCBI Taxonomy" id="2100740"/>
    <lineage>
        <taxon>Bacteria</taxon>
        <taxon>Pseudomonadati</taxon>
        <taxon>Bacteroidota</taxon>
        <taxon>Sphingobacteriia</taxon>
        <taxon>Sphingobacteriales</taxon>
        <taxon>Sphingobacteriaceae</taxon>
        <taxon>Paradesertivirga</taxon>
    </lineage>
</organism>
<proteinExistence type="inferred from homology"/>
<keyword evidence="5" id="KW-1185">Reference proteome</keyword>
<dbReference type="PANTHER" id="PTHR33824">
    <property type="entry name" value="POLYKETIDE CYCLASE/DEHYDRASE AND LIPID TRANSPORT SUPERFAMILY PROTEIN"/>
    <property type="match status" value="1"/>
</dbReference>
<dbReference type="CDD" id="cd07817">
    <property type="entry name" value="SRPBCC_8"/>
    <property type="match status" value="1"/>
</dbReference>
<dbReference type="InterPro" id="IPR005031">
    <property type="entry name" value="COQ10_START"/>
</dbReference>
<dbReference type="EMBL" id="JBHUHZ010000001">
    <property type="protein sequence ID" value="MFD2162538.1"/>
    <property type="molecule type" value="Genomic_DNA"/>
</dbReference>
<evidence type="ECO:0000256" key="1">
    <source>
        <dbReference type="ARBA" id="ARBA00008918"/>
    </source>
</evidence>
<gene>
    <name evidence="4" type="ORF">ACFSJU_09040</name>
</gene>
<comment type="caution">
    <text evidence="4">The sequence shown here is derived from an EMBL/GenBank/DDBJ whole genome shotgun (WGS) entry which is preliminary data.</text>
</comment>
<feature type="domain" description="Inner membrane protein YgaP-like transmembrane" evidence="3">
    <location>
        <begin position="31"/>
        <end position="94"/>
    </location>
</feature>
<reference evidence="5" key="1">
    <citation type="journal article" date="2019" name="Int. J. Syst. Evol. Microbiol.">
        <title>The Global Catalogue of Microorganisms (GCM) 10K type strain sequencing project: providing services to taxonomists for standard genome sequencing and annotation.</title>
        <authorList>
            <consortium name="The Broad Institute Genomics Platform"/>
            <consortium name="The Broad Institute Genome Sequencing Center for Infectious Disease"/>
            <person name="Wu L."/>
            <person name="Ma J."/>
        </authorList>
    </citation>
    <scope>NUCLEOTIDE SEQUENCE [LARGE SCALE GENOMIC DNA]</scope>
    <source>
        <strain evidence="5">KCTC 42217</strain>
    </source>
</reference>